<name>A0ABM1MAH2_NICVS</name>
<dbReference type="InterPro" id="IPR004367">
    <property type="entry name" value="Cyclin_C-dom"/>
</dbReference>
<evidence type="ECO:0000256" key="2">
    <source>
        <dbReference type="RuleBase" id="RU000383"/>
    </source>
</evidence>
<dbReference type="GeneID" id="108558975"/>
<feature type="compositionally biased region" description="Basic residues" evidence="3">
    <location>
        <begin position="404"/>
        <end position="416"/>
    </location>
</feature>
<comment type="similarity">
    <text evidence="2">Belongs to the cyclin family.</text>
</comment>
<dbReference type="InterPro" id="IPR043198">
    <property type="entry name" value="Cyclin/Ssn8"/>
</dbReference>
<feature type="compositionally biased region" description="Low complexity" evidence="3">
    <location>
        <begin position="302"/>
        <end position="317"/>
    </location>
</feature>
<dbReference type="SMART" id="SM00385">
    <property type="entry name" value="CYCLIN"/>
    <property type="match status" value="2"/>
</dbReference>
<feature type="compositionally biased region" description="Basic and acidic residues" evidence="3">
    <location>
        <begin position="422"/>
        <end position="486"/>
    </location>
</feature>
<organism evidence="6 7">
    <name type="scientific">Nicrophorus vespilloides</name>
    <name type="common">Boreal carrion beetle</name>
    <dbReference type="NCBI Taxonomy" id="110193"/>
    <lineage>
        <taxon>Eukaryota</taxon>
        <taxon>Metazoa</taxon>
        <taxon>Ecdysozoa</taxon>
        <taxon>Arthropoda</taxon>
        <taxon>Hexapoda</taxon>
        <taxon>Insecta</taxon>
        <taxon>Pterygota</taxon>
        <taxon>Neoptera</taxon>
        <taxon>Endopterygota</taxon>
        <taxon>Coleoptera</taxon>
        <taxon>Polyphaga</taxon>
        <taxon>Staphyliniformia</taxon>
        <taxon>Silphidae</taxon>
        <taxon>Nicrophorinae</taxon>
        <taxon>Nicrophorus</taxon>
    </lineage>
</organism>
<evidence type="ECO:0000259" key="4">
    <source>
        <dbReference type="SMART" id="SM00385"/>
    </source>
</evidence>
<evidence type="ECO:0000259" key="5">
    <source>
        <dbReference type="SMART" id="SM01332"/>
    </source>
</evidence>
<dbReference type="RefSeq" id="XP_017771572.1">
    <property type="nucleotide sequence ID" value="XM_017916083.1"/>
</dbReference>
<evidence type="ECO:0000256" key="3">
    <source>
        <dbReference type="SAM" id="MobiDB-lite"/>
    </source>
</evidence>
<proteinExistence type="inferred from homology"/>
<dbReference type="PIRSF" id="PIRSF036580">
    <property type="entry name" value="Cyclin_L"/>
    <property type="match status" value="1"/>
</dbReference>
<feature type="domain" description="Cyclin-like" evidence="4">
    <location>
        <begin position="71"/>
        <end position="173"/>
    </location>
</feature>
<dbReference type="InterPro" id="IPR013763">
    <property type="entry name" value="Cyclin-like_dom"/>
</dbReference>
<evidence type="ECO:0000313" key="6">
    <source>
        <dbReference type="Proteomes" id="UP000695000"/>
    </source>
</evidence>
<feature type="domain" description="Cyclin C-terminal" evidence="5">
    <location>
        <begin position="182"/>
        <end position="301"/>
    </location>
</feature>
<feature type="region of interest" description="Disordered" evidence="3">
    <location>
        <begin position="1"/>
        <end position="26"/>
    </location>
</feature>
<feature type="compositionally biased region" description="Low complexity" evidence="3">
    <location>
        <begin position="11"/>
        <end position="26"/>
    </location>
</feature>
<evidence type="ECO:0000256" key="1">
    <source>
        <dbReference type="ARBA" id="ARBA00023127"/>
    </source>
</evidence>
<feature type="domain" description="Cyclin-like" evidence="4">
    <location>
        <begin position="186"/>
        <end position="270"/>
    </location>
</feature>
<feature type="compositionally biased region" description="Basic residues" evidence="3">
    <location>
        <begin position="351"/>
        <end position="395"/>
    </location>
</feature>
<reference evidence="7" key="1">
    <citation type="submission" date="2025-08" db="UniProtKB">
        <authorList>
            <consortium name="RefSeq"/>
        </authorList>
    </citation>
    <scope>IDENTIFICATION</scope>
    <source>
        <tissue evidence="7">Whole Larva</tissue>
    </source>
</reference>
<dbReference type="SUPFAM" id="SSF47954">
    <property type="entry name" value="Cyclin-like"/>
    <property type="match status" value="2"/>
</dbReference>
<sequence>MMGSNKSDPLQQQGNGSSSTTKSNNSGKAYGKIVLTLKNQLLPEEKLASTPSQIDGLDADTETDLRIYGCELIQTAGILLKLPQVAMATGQVLLQRFYYSKSLVRHPVEHTAMACVCLASKIEEAPRRARDVINVFTHIRQISSNKPITPVILDQNYIQLKNQVIKAERRVLKELGFCVHIKHPHKIIVMYLQVLALEQNPNLMQYSWNYMNDSLRTDVFVRYQPETVACACIYLTARKLKLPLPKNPNWYSLFGVTEPDIRDVCVRILRLYNRPKPNVDELEKNVDELCKKYQDAKIKAKGNSGSNTPNNNSPSSPQNVQKTTGAHNAWGGFISRSGSHIVPTINNEKRSRSRTRSPSHSPASKHHKRSKKHGKSRSRSPQVIRKKGHKRRSYSRSRSTSPHKTSRKSRDKRKSRSPSNERYIDRYEKYENKERYERYEKERYDDKERKDKKYEREEKERYRRGKHRDEDKERDRKEDRSKDRRR</sequence>
<evidence type="ECO:0000313" key="7">
    <source>
        <dbReference type="RefSeq" id="XP_017771572.1"/>
    </source>
</evidence>
<dbReference type="Pfam" id="PF00134">
    <property type="entry name" value="Cyclin_N"/>
    <property type="match status" value="1"/>
</dbReference>
<accession>A0ABM1MAH2</accession>
<dbReference type="Pfam" id="PF02984">
    <property type="entry name" value="Cyclin_C"/>
    <property type="match status" value="1"/>
</dbReference>
<dbReference type="PANTHER" id="PTHR10026">
    <property type="entry name" value="CYCLIN"/>
    <property type="match status" value="1"/>
</dbReference>
<feature type="compositionally biased region" description="Polar residues" evidence="3">
    <location>
        <begin position="1"/>
        <end position="10"/>
    </location>
</feature>
<feature type="region of interest" description="Disordered" evidence="3">
    <location>
        <begin position="298"/>
        <end position="486"/>
    </location>
</feature>
<protein>
    <submittedName>
        <fullName evidence="7">Cyclin-L1</fullName>
    </submittedName>
</protein>
<dbReference type="InterPro" id="IPR036915">
    <property type="entry name" value="Cyclin-like_sf"/>
</dbReference>
<keyword evidence="1 2" id="KW-0195">Cyclin</keyword>
<dbReference type="Gene3D" id="1.10.472.10">
    <property type="entry name" value="Cyclin-like"/>
    <property type="match status" value="2"/>
</dbReference>
<dbReference type="InterPro" id="IPR006671">
    <property type="entry name" value="Cyclin_N"/>
</dbReference>
<keyword evidence="6" id="KW-1185">Reference proteome</keyword>
<gene>
    <name evidence="7" type="primary">LOC108558975</name>
</gene>
<dbReference type="Proteomes" id="UP000695000">
    <property type="component" value="Unplaced"/>
</dbReference>
<dbReference type="SMART" id="SM01332">
    <property type="entry name" value="Cyclin_C"/>
    <property type="match status" value="1"/>
</dbReference>